<sequence>VYTPRWAHCDDNHAWVEAWADGTWYYIGACEPEARLNQGWFSPPARRAMLINTRIYADYPGPEDITLADEWFTEINLLENYAPTRTITVVAKDEHGNPVSGAEVRFELYNMAEFYPIAAIPTNERGEASFKTGFGDLLIRAVHEGKWGELKITVAKQDRFEIVIDQSRQPAGTLDMDMVPPPEREGDAAEPLSEQKTARHNERIEEGTRIRTGYEETFLTEAQAAELAAETGLPADRVWNMLRKARGNSREIASFLRERSAEHGDWPLRLLETLNEKDLVDTFREALDDHLIGSLTQRGEHSEDVFAQYVLCPRVLHEMIVPYKRFFQEAFTDAEAAAFKTNPSALVRRLEGGYGLWEDLQNLKGRGNPVGTFKLMRGDQVSLDILFVSVCRSWGIPARLHPSELKPQYMAGGDWVDAMFAGAEPREEEGAKPQGLLRLLPDPEAAPGAPAASYEENFTFARLENGVYKTLIYPYAKKDVYDEPFEVEPGAYRITSGVRLKDGTVKARFAYADVHAGEQTEVVLTFRPAKQEIPVLGSVNRTVAVTALDGTSLALAELLGERGAVVAWIEPEREPTKHLFREIGELAEPFAALGAPIVLLIGDKEWTASFDAAHIPNLPQQTVFVRDSAYAALPDLIMQTPAHEAGFPHLFVLDEQDQIRYTASGYKIGTGKEALQVLSEVMKQSTDRSEE</sequence>
<protein>
    <submittedName>
        <fullName evidence="2">Ig-like domain-containing protein</fullName>
    </submittedName>
</protein>
<dbReference type="Gene3D" id="2.60.40.1120">
    <property type="entry name" value="Carboxypeptidase-like, regulatory domain"/>
    <property type="match status" value="1"/>
</dbReference>
<evidence type="ECO:0000313" key="3">
    <source>
        <dbReference type="Proteomes" id="UP001343257"/>
    </source>
</evidence>
<feature type="region of interest" description="Disordered" evidence="1">
    <location>
        <begin position="172"/>
        <end position="197"/>
    </location>
</feature>
<dbReference type="EMBL" id="JARTLD010000040">
    <property type="protein sequence ID" value="MED5018923.1"/>
    <property type="molecule type" value="Genomic_DNA"/>
</dbReference>
<dbReference type="InterPro" id="IPR038765">
    <property type="entry name" value="Papain-like_cys_pep_sf"/>
</dbReference>
<dbReference type="RefSeq" id="WP_328279552.1">
    <property type="nucleotide sequence ID" value="NZ_JARTLD010000040.1"/>
</dbReference>
<evidence type="ECO:0000256" key="1">
    <source>
        <dbReference type="SAM" id="MobiDB-lite"/>
    </source>
</evidence>
<accession>A0ABU6PVM3</accession>
<keyword evidence="3" id="KW-1185">Reference proteome</keyword>
<name>A0ABU6PVM3_9BACL</name>
<dbReference type="Proteomes" id="UP001343257">
    <property type="component" value="Unassembled WGS sequence"/>
</dbReference>
<organism evidence="2 3">
    <name type="scientific">Paenibacillus chibensis</name>
    <dbReference type="NCBI Taxonomy" id="59846"/>
    <lineage>
        <taxon>Bacteria</taxon>
        <taxon>Bacillati</taxon>
        <taxon>Bacillota</taxon>
        <taxon>Bacilli</taxon>
        <taxon>Bacillales</taxon>
        <taxon>Paenibacillaceae</taxon>
        <taxon>Paenibacillus</taxon>
    </lineage>
</organism>
<dbReference type="SUPFAM" id="SSF54001">
    <property type="entry name" value="Cysteine proteinases"/>
    <property type="match status" value="1"/>
</dbReference>
<comment type="caution">
    <text evidence="2">The sequence shown here is derived from an EMBL/GenBank/DDBJ whole genome shotgun (WGS) entry which is preliminary data.</text>
</comment>
<feature type="non-terminal residue" evidence="2">
    <location>
        <position position="1"/>
    </location>
</feature>
<dbReference type="InterPro" id="IPR008964">
    <property type="entry name" value="Invasin/intimin_cell_adhesion"/>
</dbReference>
<gene>
    <name evidence="2" type="ORF">P9847_16555</name>
</gene>
<evidence type="ECO:0000313" key="2">
    <source>
        <dbReference type="EMBL" id="MED5018923.1"/>
    </source>
</evidence>
<dbReference type="SUPFAM" id="SSF49373">
    <property type="entry name" value="Invasin/intimin cell-adhesion fragments"/>
    <property type="match status" value="1"/>
</dbReference>
<proteinExistence type="predicted"/>
<reference evidence="2 3" key="1">
    <citation type="submission" date="2023-03" db="EMBL/GenBank/DDBJ databases">
        <title>Bacillus Genome Sequencing.</title>
        <authorList>
            <person name="Dunlap C."/>
        </authorList>
    </citation>
    <scope>NUCLEOTIDE SEQUENCE [LARGE SCALE GENOMIC DNA]</scope>
    <source>
        <strain evidence="2 3">NRS-52</strain>
    </source>
</reference>